<dbReference type="Proteomes" id="UP000217199">
    <property type="component" value="Unassembled WGS sequence"/>
</dbReference>
<evidence type="ECO:0000313" key="11">
    <source>
        <dbReference type="Proteomes" id="UP000217199"/>
    </source>
</evidence>
<comment type="subcellular location">
    <subcellularLocation>
        <location evidence="1">Endoplasmic reticulum membrane</location>
        <topology evidence="1">Multi-pass membrane protein</topology>
    </subcellularLocation>
</comment>
<dbReference type="InterPro" id="IPR009542">
    <property type="entry name" value="Spc1/SPCS1"/>
</dbReference>
<keyword evidence="6 9" id="KW-1133">Transmembrane helix</keyword>
<dbReference type="GO" id="GO:0006465">
    <property type="term" value="P:signal peptide processing"/>
    <property type="evidence" value="ECO:0007669"/>
    <property type="project" value="InterPro"/>
</dbReference>
<feature type="transmembrane region" description="Helical" evidence="9">
    <location>
        <begin position="24"/>
        <end position="43"/>
    </location>
</feature>
<dbReference type="STRING" id="2282107.A0A286U5Q0"/>
<dbReference type="PANTHER" id="PTHR13202">
    <property type="entry name" value="MICROSOMAL SIGNAL PEPTIDASE 12 KDA SUBUNIT"/>
    <property type="match status" value="1"/>
</dbReference>
<dbReference type="InParanoid" id="A0A286U5Q0"/>
<keyword evidence="7 9" id="KW-0472">Membrane</keyword>
<dbReference type="Pfam" id="PF06645">
    <property type="entry name" value="SPC12"/>
    <property type="match status" value="1"/>
</dbReference>
<organism evidence="10 11">
    <name type="scientific">Pyrrhoderma noxium</name>
    <dbReference type="NCBI Taxonomy" id="2282107"/>
    <lineage>
        <taxon>Eukaryota</taxon>
        <taxon>Fungi</taxon>
        <taxon>Dikarya</taxon>
        <taxon>Basidiomycota</taxon>
        <taxon>Agaricomycotina</taxon>
        <taxon>Agaricomycetes</taxon>
        <taxon>Hymenochaetales</taxon>
        <taxon>Hymenochaetaceae</taxon>
        <taxon>Pyrrhoderma</taxon>
    </lineage>
</organism>
<evidence type="ECO:0000313" key="10">
    <source>
        <dbReference type="EMBL" id="PAV14849.1"/>
    </source>
</evidence>
<keyword evidence="5" id="KW-0256">Endoplasmic reticulum</keyword>
<dbReference type="FunCoup" id="A0A286U5Q0">
    <property type="interactions" value="65"/>
</dbReference>
<dbReference type="EMBL" id="NBII01000011">
    <property type="protein sequence ID" value="PAV14849.1"/>
    <property type="molecule type" value="Genomic_DNA"/>
</dbReference>
<evidence type="ECO:0000256" key="1">
    <source>
        <dbReference type="ARBA" id="ARBA00004477"/>
    </source>
</evidence>
<evidence type="ECO:0000256" key="8">
    <source>
        <dbReference type="ARBA" id="ARBA00045204"/>
    </source>
</evidence>
<dbReference type="PANTHER" id="PTHR13202:SF0">
    <property type="entry name" value="SIGNAL PEPTIDASE COMPLEX SUBUNIT 1"/>
    <property type="match status" value="1"/>
</dbReference>
<dbReference type="OrthoDB" id="263893at2759"/>
<name>A0A286U5Q0_9AGAM</name>
<sequence>MSDLLQEVLEGKIDFEGQRFTESLVRNVLIGSTVLSFLLGFTTQSLWNTFVLLGLVTTLLVIAVVPPWPYFTRHPVKWLAMKKVDKTQ</sequence>
<evidence type="ECO:0000256" key="6">
    <source>
        <dbReference type="ARBA" id="ARBA00022989"/>
    </source>
</evidence>
<comment type="similarity">
    <text evidence="2">Belongs to the SPCS1 family.</text>
</comment>
<keyword evidence="11" id="KW-1185">Reference proteome</keyword>
<dbReference type="GO" id="GO:0005787">
    <property type="term" value="C:signal peptidase complex"/>
    <property type="evidence" value="ECO:0007669"/>
    <property type="project" value="InterPro"/>
</dbReference>
<evidence type="ECO:0000256" key="5">
    <source>
        <dbReference type="ARBA" id="ARBA00022824"/>
    </source>
</evidence>
<evidence type="ECO:0000256" key="4">
    <source>
        <dbReference type="ARBA" id="ARBA00022692"/>
    </source>
</evidence>
<comment type="caution">
    <text evidence="10">The sequence shown here is derived from an EMBL/GenBank/DDBJ whole genome shotgun (WGS) entry which is preliminary data.</text>
</comment>
<dbReference type="GO" id="GO:0045047">
    <property type="term" value="P:protein targeting to ER"/>
    <property type="evidence" value="ECO:0007669"/>
    <property type="project" value="TreeGrafter"/>
</dbReference>
<evidence type="ECO:0000256" key="2">
    <source>
        <dbReference type="ARBA" id="ARBA00005245"/>
    </source>
</evidence>
<feature type="transmembrane region" description="Helical" evidence="9">
    <location>
        <begin position="49"/>
        <end position="71"/>
    </location>
</feature>
<keyword evidence="4 9" id="KW-0812">Transmembrane</keyword>
<evidence type="ECO:0000256" key="3">
    <source>
        <dbReference type="ARBA" id="ARBA00017059"/>
    </source>
</evidence>
<protein>
    <recommendedName>
        <fullName evidence="3">Signal peptidase complex subunit 1</fullName>
    </recommendedName>
</protein>
<dbReference type="AlphaFoldDB" id="A0A286U5Q0"/>
<comment type="function">
    <text evidence="8">Component of the signal peptidase complex (SPC) which catalyzes the cleavage of N-terminal signal sequences from nascent proteins as they are translocated into the lumen of the endoplasmic reticulum. Dispensable for SPC enzymatic activity.</text>
</comment>
<gene>
    <name evidence="10" type="ORF">PNOK_0940200</name>
</gene>
<evidence type="ECO:0000256" key="7">
    <source>
        <dbReference type="ARBA" id="ARBA00023136"/>
    </source>
</evidence>
<accession>A0A286U5Q0</accession>
<reference evidence="10 11" key="1">
    <citation type="journal article" date="2017" name="Mol. Ecol.">
        <title>Comparative and population genomic landscape of Phellinus noxius: A hypervariable fungus causing root rot in trees.</title>
        <authorList>
            <person name="Chung C.L."/>
            <person name="Lee T.J."/>
            <person name="Akiba M."/>
            <person name="Lee H.H."/>
            <person name="Kuo T.H."/>
            <person name="Liu D."/>
            <person name="Ke H.M."/>
            <person name="Yokoi T."/>
            <person name="Roa M.B."/>
            <person name="Lu M.J."/>
            <person name="Chang Y.Y."/>
            <person name="Ann P.J."/>
            <person name="Tsai J.N."/>
            <person name="Chen C.Y."/>
            <person name="Tzean S.S."/>
            <person name="Ota Y."/>
            <person name="Hattori T."/>
            <person name="Sahashi N."/>
            <person name="Liou R.F."/>
            <person name="Kikuchi T."/>
            <person name="Tsai I.J."/>
        </authorList>
    </citation>
    <scope>NUCLEOTIDE SEQUENCE [LARGE SCALE GENOMIC DNA]</scope>
    <source>
        <strain evidence="10 11">FFPRI411160</strain>
    </source>
</reference>
<proteinExistence type="inferred from homology"/>
<evidence type="ECO:0000256" key="9">
    <source>
        <dbReference type="SAM" id="Phobius"/>
    </source>
</evidence>